<dbReference type="RefSeq" id="WP_168009158.1">
    <property type="nucleotide sequence ID" value="NZ_JAATHJ010000038.1"/>
</dbReference>
<dbReference type="EMBL" id="JAATHJ010000038">
    <property type="protein sequence ID" value="NJP39077.1"/>
    <property type="molecule type" value="Genomic_DNA"/>
</dbReference>
<evidence type="ECO:0000256" key="2">
    <source>
        <dbReference type="ARBA" id="ARBA00023239"/>
    </source>
</evidence>
<evidence type="ECO:0000256" key="1">
    <source>
        <dbReference type="ARBA" id="ARBA00022723"/>
    </source>
</evidence>
<keyword evidence="1" id="KW-0479">Metal-binding</keyword>
<dbReference type="InterPro" id="IPR050963">
    <property type="entry name" value="Sirohydro_Cobaltochel/CbiX"/>
</dbReference>
<dbReference type="Proteomes" id="UP000752012">
    <property type="component" value="Unassembled WGS sequence"/>
</dbReference>
<keyword evidence="2" id="KW-0456">Lyase</keyword>
<dbReference type="SUPFAM" id="SSF53800">
    <property type="entry name" value="Chelatase"/>
    <property type="match status" value="1"/>
</dbReference>
<dbReference type="InterPro" id="IPR002762">
    <property type="entry name" value="CbiX-like"/>
</dbReference>
<gene>
    <name evidence="3" type="ORF">HCN83_16020</name>
</gene>
<organism evidence="3 4">
    <name type="scientific">Alkalicoccus luteus</name>
    <dbReference type="NCBI Taxonomy" id="1237094"/>
    <lineage>
        <taxon>Bacteria</taxon>
        <taxon>Bacillati</taxon>
        <taxon>Bacillota</taxon>
        <taxon>Bacilli</taxon>
        <taxon>Bacillales</taxon>
        <taxon>Bacillaceae</taxon>
        <taxon>Alkalicoccus</taxon>
    </lineage>
</organism>
<comment type="caution">
    <text evidence="3">The sequence shown here is derived from an EMBL/GenBank/DDBJ whole genome shotgun (WGS) entry which is preliminary data.</text>
</comment>
<protein>
    <recommendedName>
        <fullName evidence="5">Sirohydrochlorin chelatase</fullName>
    </recommendedName>
</protein>
<accession>A0A969Q0X2</accession>
<dbReference type="CDD" id="cd03416">
    <property type="entry name" value="CbiX_SirB_N"/>
    <property type="match status" value="1"/>
</dbReference>
<evidence type="ECO:0008006" key="5">
    <source>
        <dbReference type="Google" id="ProtNLM"/>
    </source>
</evidence>
<dbReference type="Pfam" id="PF01903">
    <property type="entry name" value="CbiX"/>
    <property type="match status" value="2"/>
</dbReference>
<dbReference type="PANTHER" id="PTHR33542:SF3">
    <property type="entry name" value="SIROHYDROCHLORIN FERROCHELATASE, CHLOROPLASTIC"/>
    <property type="match status" value="1"/>
</dbReference>
<proteinExistence type="predicted"/>
<dbReference type="AlphaFoldDB" id="A0A969Q0X2"/>
<evidence type="ECO:0000313" key="3">
    <source>
        <dbReference type="EMBL" id="NJP39077.1"/>
    </source>
</evidence>
<dbReference type="Gene3D" id="3.40.50.1400">
    <property type="match status" value="2"/>
</dbReference>
<dbReference type="PANTHER" id="PTHR33542">
    <property type="entry name" value="SIROHYDROCHLORIN FERROCHELATASE, CHLOROPLASTIC"/>
    <property type="match status" value="1"/>
</dbReference>
<reference evidence="3 4" key="1">
    <citation type="submission" date="2020-03" db="EMBL/GenBank/DDBJ databases">
        <title>Assessment of the enzymatic potential of alkaline-tolerant lipase obtained from Bacillus luteus H11 (technogenic soil) for the bioremediation of saline soils contaminated with petroleum substances.</title>
        <authorList>
            <person name="Kalwasinska A."/>
        </authorList>
    </citation>
    <scope>NUCLEOTIDE SEQUENCE [LARGE SCALE GENOMIC DNA]</scope>
    <source>
        <strain evidence="3 4">H11</strain>
    </source>
</reference>
<keyword evidence="4" id="KW-1185">Reference proteome</keyword>
<sequence>MKHILFIGHGSSDQDSINACESVTERVQQTLPHMTISLCYLELSSPSIEEGITSLYEDGALDVTVIPLILAPAGHYQRDIPEKLEKMAARYPSMTLHFGEHLGSHPLIVHALNDSRRSWERAYGTEAEKDVLIVVSQGSSDPGAAAITTSLCTELAQTASCEIVEPAYMVMAEPGLKTVLAQMNKEYEGRCLVVPFFLFDGTMYKKIQHLSEETGIPAASCFGTGELFHDILVDRILSSTTLPVVRYARKIS</sequence>
<name>A0A969Q0X2_9BACI</name>
<dbReference type="GO" id="GO:0016829">
    <property type="term" value="F:lyase activity"/>
    <property type="evidence" value="ECO:0007669"/>
    <property type="project" value="UniProtKB-KW"/>
</dbReference>
<evidence type="ECO:0000313" key="4">
    <source>
        <dbReference type="Proteomes" id="UP000752012"/>
    </source>
</evidence>
<dbReference type="GO" id="GO:0046872">
    <property type="term" value="F:metal ion binding"/>
    <property type="evidence" value="ECO:0007669"/>
    <property type="project" value="UniProtKB-KW"/>
</dbReference>